<reference evidence="8 9" key="1">
    <citation type="submission" date="2023-07" db="EMBL/GenBank/DDBJ databases">
        <title>Genomic Encyclopedia of Type Strains, Phase IV (KMG-IV): sequencing the most valuable type-strain genomes for metagenomic binning, comparative biology and taxonomic classification.</title>
        <authorList>
            <person name="Goeker M."/>
        </authorList>
    </citation>
    <scope>NUCLEOTIDE SEQUENCE [LARGE SCALE GENOMIC DNA]</scope>
    <source>
        <strain evidence="8 9">DSM 1400</strain>
    </source>
</reference>
<dbReference type="Gene3D" id="1.10.4200.10">
    <property type="entry name" value="Triphosphoribosyl-dephospho-CoA protein"/>
    <property type="match status" value="1"/>
</dbReference>
<dbReference type="Proteomes" id="UP001224418">
    <property type="component" value="Unassembled WGS sequence"/>
</dbReference>
<dbReference type="EC" id="2.4.2.52" evidence="7"/>
<sequence>MMNAVEYKAEDILIAREQRVELQEKLMQQYNGNIVVMRVNYPGLKKYNKISISIIKVMYREIVRLLRQNNVELIHEELIGNVKEYNDINKIIRNEAVCIEDKNLAEGPIVIFVCNENPLKLKKITTKLEEEHILGRCLDIDVYNESGNSISRRELGYGFRKCFLCNDIAHVCVRTKRHTENEVINFIKNSYKKYMLYEKGELGKMEITNKLGEFALQSMLYEISAYPSPGLVSPISSGAHKDMDFYTFLSSIAAINPYMCKFVEAGYSNKSYKEIFDDIRRIGIDAEKKMLKKTCDINTHKGMIFLMGVSLAATSKAIHDNKPFSEIRQVIKDMTSGIVENELLNIKDQEKITYGERLFAQYGIEGIRGEVERGLPIVFDKALKFYNQHEYLQDRERLIQTLIYIMCFCEDTTILHRHPLPRLREVQVAAEAVLELGGVETIEGRDALEKLDLRFSREGLSPGGVADLLAITVYFSLVEEFMKNEEFYE</sequence>
<dbReference type="NCBIfam" id="TIGR03125">
    <property type="entry name" value="citrate_citG"/>
    <property type="match status" value="1"/>
</dbReference>
<keyword evidence="9" id="KW-1185">Reference proteome</keyword>
<keyword evidence="2 7" id="KW-0808">Transferase</keyword>
<evidence type="ECO:0000313" key="8">
    <source>
        <dbReference type="EMBL" id="MDQ0480045.1"/>
    </source>
</evidence>
<keyword evidence="5 7" id="KW-0067">ATP-binding</keyword>
<evidence type="ECO:0000256" key="1">
    <source>
        <dbReference type="ARBA" id="ARBA00001210"/>
    </source>
</evidence>
<evidence type="ECO:0000256" key="6">
    <source>
        <dbReference type="ARBA" id="ARBA00048574"/>
    </source>
</evidence>
<keyword evidence="4 7" id="KW-0547">Nucleotide-binding</keyword>
<comment type="catalytic activity">
    <reaction evidence="1 7">
        <text>3'-dephospho-CoA + ATP = 2'-(5''-triphospho-alpha-D-ribosyl)-3'-dephospho-CoA + adenine</text>
        <dbReference type="Rhea" id="RHEA:15117"/>
        <dbReference type="ChEBI" id="CHEBI:16708"/>
        <dbReference type="ChEBI" id="CHEBI:30616"/>
        <dbReference type="ChEBI" id="CHEBI:57328"/>
        <dbReference type="ChEBI" id="CHEBI:61378"/>
        <dbReference type="EC" id="2.4.2.52"/>
    </reaction>
</comment>
<evidence type="ECO:0000256" key="2">
    <source>
        <dbReference type="ARBA" id="ARBA00022679"/>
    </source>
</evidence>
<dbReference type="InterPro" id="IPR002736">
    <property type="entry name" value="CitG"/>
</dbReference>
<name>A0ABU0JSK0_HATLI</name>
<dbReference type="Pfam" id="PF01874">
    <property type="entry name" value="CitG"/>
    <property type="match status" value="1"/>
</dbReference>
<proteinExistence type="inferred from homology"/>
<dbReference type="EMBL" id="JAUSWN010000014">
    <property type="protein sequence ID" value="MDQ0480045.1"/>
    <property type="molecule type" value="Genomic_DNA"/>
</dbReference>
<comment type="catalytic activity">
    <reaction evidence="6">
        <text>apo-[citrate lyase ACP] + 2'-(5''-triphospho-alpha-D-ribosyl)-3'-dephospho-CoA = holo-[citrate lyase ACP] + diphosphate</text>
        <dbReference type="Rhea" id="RHEA:16333"/>
        <dbReference type="Rhea" id="RHEA-COMP:10157"/>
        <dbReference type="Rhea" id="RHEA-COMP:10158"/>
        <dbReference type="ChEBI" id="CHEBI:29999"/>
        <dbReference type="ChEBI" id="CHEBI:33019"/>
        <dbReference type="ChEBI" id="CHEBI:61378"/>
        <dbReference type="ChEBI" id="CHEBI:82683"/>
        <dbReference type="EC" id="2.7.7.61"/>
    </reaction>
</comment>
<dbReference type="HAMAP" id="MF_00397">
    <property type="entry name" value="CitG"/>
    <property type="match status" value="1"/>
</dbReference>
<evidence type="ECO:0000256" key="3">
    <source>
        <dbReference type="ARBA" id="ARBA00022695"/>
    </source>
</evidence>
<keyword evidence="3" id="KW-0548">Nucleotidyltransferase</keyword>
<evidence type="ECO:0000256" key="4">
    <source>
        <dbReference type="ARBA" id="ARBA00022741"/>
    </source>
</evidence>
<gene>
    <name evidence="7" type="primary">citG</name>
    <name evidence="8" type="ORF">QOZ93_001789</name>
</gene>
<comment type="similarity">
    <text evidence="7">Belongs to the CitG/MdcB family.</text>
</comment>
<dbReference type="InterPro" id="IPR017551">
    <property type="entry name" value="TriPribosyl-deP-CoA_syn_CitG"/>
</dbReference>
<comment type="caution">
    <text evidence="8">The sequence shown here is derived from an EMBL/GenBank/DDBJ whole genome shotgun (WGS) entry which is preliminary data.</text>
</comment>
<dbReference type="InterPro" id="IPR005551">
    <property type="entry name" value="CitX"/>
</dbReference>
<dbReference type="PANTHER" id="PTHR30201">
    <property type="entry name" value="TRIPHOSPHORIBOSYL-DEPHOSPHO-COA SYNTHASE"/>
    <property type="match status" value="1"/>
</dbReference>
<dbReference type="Pfam" id="PF03802">
    <property type="entry name" value="CitX"/>
    <property type="match status" value="1"/>
</dbReference>
<dbReference type="PANTHER" id="PTHR30201:SF2">
    <property type="entry name" value="2-(5''-TRIPHOSPHORIBOSYL)-3'-DEPHOSPHOCOENZYME-A SYNTHASE"/>
    <property type="match status" value="1"/>
</dbReference>
<protein>
    <recommendedName>
        <fullName evidence="7">Probable 2-(5''-triphosphoribosyl)-3'-dephosphocoenzyme-A synthase</fullName>
        <shortName evidence="7">2-(5''-triphosphoribosyl)-3'-dephospho-CoA synthase</shortName>
        <ecNumber evidence="7">2.4.2.52</ecNumber>
    </recommendedName>
</protein>
<evidence type="ECO:0000256" key="7">
    <source>
        <dbReference type="HAMAP-Rule" id="MF_00397"/>
    </source>
</evidence>
<accession>A0ABU0JSK0</accession>
<evidence type="ECO:0000313" key="9">
    <source>
        <dbReference type="Proteomes" id="UP001224418"/>
    </source>
</evidence>
<evidence type="ECO:0000256" key="5">
    <source>
        <dbReference type="ARBA" id="ARBA00022840"/>
    </source>
</evidence>
<organism evidence="8 9">
    <name type="scientific">Hathewaya limosa</name>
    <name type="common">Clostridium limosum</name>
    <dbReference type="NCBI Taxonomy" id="1536"/>
    <lineage>
        <taxon>Bacteria</taxon>
        <taxon>Bacillati</taxon>
        <taxon>Bacillota</taxon>
        <taxon>Clostridia</taxon>
        <taxon>Eubacteriales</taxon>
        <taxon>Clostridiaceae</taxon>
        <taxon>Hathewaya</taxon>
    </lineage>
</organism>